<name>A0A165N2D6_9APHY</name>
<evidence type="ECO:0000256" key="2">
    <source>
        <dbReference type="ARBA" id="ARBA00022857"/>
    </source>
</evidence>
<gene>
    <name evidence="5" type="ORF">DAEQUDRAFT_453493</name>
</gene>
<keyword evidence="3" id="KW-0560">Oxidoreductase</keyword>
<dbReference type="Pfam" id="PF00106">
    <property type="entry name" value="adh_short"/>
    <property type="match status" value="1"/>
</dbReference>
<dbReference type="PANTHER" id="PTHR43976">
    <property type="entry name" value="SHORT CHAIN DEHYDROGENASE"/>
    <property type="match status" value="1"/>
</dbReference>
<sequence length="292" mass="32185">MASQNQLVWFITGTSSGLGECLVRSVLARGDCAIATVRQLSKFRLDIPDRSRLHVVELELTDSPENMAKIVAEAVSKWGRIDVLVNNAGIMPHSVTEEGGSQAAMTTFNTNFFGQINLVNAVLPYMRERKSGTIVNVGSRSAWIDLPPYGWYTASKAALHAYSVTLAREVASFNIRIVIAVPGGFQTSPNLLNGPNLSTRFLPDYDALREQSKQAIQNAWTNWKGAGDPAKAMEFLVDVVKGEGRAKGREAPLWLLLGQGTYDRARAYCKNLTDTMDVWEDLSKNLDFDTKL</sequence>
<keyword evidence="6" id="KW-1185">Reference proteome</keyword>
<dbReference type="Proteomes" id="UP000076727">
    <property type="component" value="Unassembled WGS sequence"/>
</dbReference>
<evidence type="ECO:0000256" key="4">
    <source>
        <dbReference type="RuleBase" id="RU000363"/>
    </source>
</evidence>
<dbReference type="InterPro" id="IPR002347">
    <property type="entry name" value="SDR_fam"/>
</dbReference>
<dbReference type="Gene3D" id="3.40.50.720">
    <property type="entry name" value="NAD(P)-binding Rossmann-like Domain"/>
    <property type="match status" value="1"/>
</dbReference>
<reference evidence="5 6" key="1">
    <citation type="journal article" date="2016" name="Mol. Biol. Evol.">
        <title>Comparative Genomics of Early-Diverging Mushroom-Forming Fungi Provides Insights into the Origins of Lignocellulose Decay Capabilities.</title>
        <authorList>
            <person name="Nagy L.G."/>
            <person name="Riley R."/>
            <person name="Tritt A."/>
            <person name="Adam C."/>
            <person name="Daum C."/>
            <person name="Floudas D."/>
            <person name="Sun H."/>
            <person name="Yadav J.S."/>
            <person name="Pangilinan J."/>
            <person name="Larsson K.H."/>
            <person name="Matsuura K."/>
            <person name="Barry K."/>
            <person name="Labutti K."/>
            <person name="Kuo R."/>
            <person name="Ohm R.A."/>
            <person name="Bhattacharya S.S."/>
            <person name="Shirouzu T."/>
            <person name="Yoshinaga Y."/>
            <person name="Martin F.M."/>
            <person name="Grigoriev I.V."/>
            <person name="Hibbett D.S."/>
        </authorList>
    </citation>
    <scope>NUCLEOTIDE SEQUENCE [LARGE SCALE GENOMIC DNA]</scope>
    <source>
        <strain evidence="5 6">L-15889</strain>
    </source>
</reference>
<dbReference type="InterPro" id="IPR051911">
    <property type="entry name" value="SDR_oxidoreductase"/>
</dbReference>
<organism evidence="5 6">
    <name type="scientific">Daedalea quercina L-15889</name>
    <dbReference type="NCBI Taxonomy" id="1314783"/>
    <lineage>
        <taxon>Eukaryota</taxon>
        <taxon>Fungi</taxon>
        <taxon>Dikarya</taxon>
        <taxon>Basidiomycota</taxon>
        <taxon>Agaricomycotina</taxon>
        <taxon>Agaricomycetes</taxon>
        <taxon>Polyporales</taxon>
        <taxon>Fomitopsis</taxon>
    </lineage>
</organism>
<dbReference type="PRINTS" id="PR00081">
    <property type="entry name" value="GDHRDH"/>
</dbReference>
<evidence type="ECO:0000313" key="5">
    <source>
        <dbReference type="EMBL" id="KZT66420.1"/>
    </source>
</evidence>
<evidence type="ECO:0000256" key="1">
    <source>
        <dbReference type="ARBA" id="ARBA00006484"/>
    </source>
</evidence>
<dbReference type="PANTHER" id="PTHR43976:SF16">
    <property type="entry name" value="SHORT-CHAIN DEHYDROGENASE_REDUCTASE FAMILY PROTEIN"/>
    <property type="match status" value="1"/>
</dbReference>
<dbReference type="EMBL" id="KV429089">
    <property type="protein sequence ID" value="KZT66420.1"/>
    <property type="molecule type" value="Genomic_DNA"/>
</dbReference>
<dbReference type="PRINTS" id="PR00080">
    <property type="entry name" value="SDRFAMILY"/>
</dbReference>
<evidence type="ECO:0000313" key="6">
    <source>
        <dbReference type="Proteomes" id="UP000076727"/>
    </source>
</evidence>
<evidence type="ECO:0000256" key="3">
    <source>
        <dbReference type="ARBA" id="ARBA00023002"/>
    </source>
</evidence>
<dbReference type="SUPFAM" id="SSF51735">
    <property type="entry name" value="NAD(P)-binding Rossmann-fold domains"/>
    <property type="match status" value="1"/>
</dbReference>
<protein>
    <submittedName>
        <fullName evidence="5">NAD(P)-binding protein</fullName>
    </submittedName>
</protein>
<dbReference type="InterPro" id="IPR036291">
    <property type="entry name" value="NAD(P)-bd_dom_sf"/>
</dbReference>
<dbReference type="InterPro" id="IPR020904">
    <property type="entry name" value="Sc_DH/Rdtase_CS"/>
</dbReference>
<comment type="similarity">
    <text evidence="1 4">Belongs to the short-chain dehydrogenases/reductases (SDR) family.</text>
</comment>
<dbReference type="OrthoDB" id="1274115at2759"/>
<proteinExistence type="inferred from homology"/>
<dbReference type="AlphaFoldDB" id="A0A165N2D6"/>
<keyword evidence="2" id="KW-0521">NADP</keyword>
<dbReference type="STRING" id="1314783.A0A165N2D6"/>
<accession>A0A165N2D6</accession>
<dbReference type="PROSITE" id="PS00061">
    <property type="entry name" value="ADH_SHORT"/>
    <property type="match status" value="1"/>
</dbReference>
<dbReference type="GO" id="GO:0016491">
    <property type="term" value="F:oxidoreductase activity"/>
    <property type="evidence" value="ECO:0007669"/>
    <property type="project" value="UniProtKB-KW"/>
</dbReference>